<evidence type="ECO:0000313" key="4">
    <source>
        <dbReference type="EMBL" id="MFC0605347.1"/>
    </source>
</evidence>
<organism evidence="4 5">
    <name type="scientific">Winogradskyella pulchriflava</name>
    <dbReference type="NCBI Taxonomy" id="1110688"/>
    <lineage>
        <taxon>Bacteria</taxon>
        <taxon>Pseudomonadati</taxon>
        <taxon>Bacteroidota</taxon>
        <taxon>Flavobacteriia</taxon>
        <taxon>Flavobacteriales</taxon>
        <taxon>Flavobacteriaceae</taxon>
        <taxon>Winogradskyella</taxon>
    </lineage>
</organism>
<gene>
    <name evidence="4" type="ORF">ACFFGA_12325</name>
</gene>
<keyword evidence="5" id="KW-1185">Reference proteome</keyword>
<feature type="domain" description="Secretion system C-terminal sorting" evidence="3">
    <location>
        <begin position="264"/>
        <end position="330"/>
    </location>
</feature>
<evidence type="ECO:0000313" key="5">
    <source>
        <dbReference type="Proteomes" id="UP001589832"/>
    </source>
</evidence>
<evidence type="ECO:0000256" key="1">
    <source>
        <dbReference type="ARBA" id="ARBA00022729"/>
    </source>
</evidence>
<proteinExistence type="predicted"/>
<sequence>MKIKLLFTLCTLSMMAYSQAPINSYFSEPLSEYAIVTGTIDHSPTGASANWNFTSLTASGTNTDTYAAPTAGELTDYPGTTEVLTITDNSMNENQFFYKVETSTLSLTGASNAEFTLNYNTDNALVGTYPLAYGNAATVDNIAGQIMAQGQSPNYTGTIETEVDAYGTLTFDVAGQGSYTGSVTRIKTEQNVSFSIAGIFPGTANLVNYNYYKDSDGSLVFRTSDGAVEVSALSINETFSTSEALITNTLSTNENAQVLNAVKLYPNPVEDILNIELGDNISVASVHIMDLNGRTVLVSQGNTIRTSQLQSGFYVLRIDTEVGSVTKKFIKK</sequence>
<reference evidence="4 5" key="1">
    <citation type="submission" date="2024-09" db="EMBL/GenBank/DDBJ databases">
        <authorList>
            <person name="Sun Q."/>
            <person name="Mori K."/>
        </authorList>
    </citation>
    <scope>NUCLEOTIDE SEQUENCE [LARGE SCALE GENOMIC DNA]</scope>
    <source>
        <strain evidence="4 5">NCAIM B.02481</strain>
    </source>
</reference>
<protein>
    <submittedName>
        <fullName evidence="4">T9SS type A sorting domain-containing protein</fullName>
    </submittedName>
</protein>
<evidence type="ECO:0000259" key="3">
    <source>
        <dbReference type="Pfam" id="PF18962"/>
    </source>
</evidence>
<dbReference type="RefSeq" id="WP_386064479.1">
    <property type="nucleotide sequence ID" value="NZ_JBHLTQ010000006.1"/>
</dbReference>
<dbReference type="NCBIfam" id="TIGR04183">
    <property type="entry name" value="Por_Secre_tail"/>
    <property type="match status" value="1"/>
</dbReference>
<accession>A0ABV6QAP0</accession>
<feature type="signal peptide" evidence="2">
    <location>
        <begin position="1"/>
        <end position="20"/>
    </location>
</feature>
<dbReference type="InterPro" id="IPR026444">
    <property type="entry name" value="Secre_tail"/>
</dbReference>
<dbReference type="Pfam" id="PF18962">
    <property type="entry name" value="Por_Secre_tail"/>
    <property type="match status" value="1"/>
</dbReference>
<name>A0ABV6QAP0_9FLAO</name>
<comment type="caution">
    <text evidence="4">The sequence shown here is derived from an EMBL/GenBank/DDBJ whole genome shotgun (WGS) entry which is preliminary data.</text>
</comment>
<keyword evidence="1 2" id="KW-0732">Signal</keyword>
<dbReference type="EMBL" id="JBHLTQ010000006">
    <property type="protein sequence ID" value="MFC0605347.1"/>
    <property type="molecule type" value="Genomic_DNA"/>
</dbReference>
<feature type="chain" id="PRO_5047538454" evidence="2">
    <location>
        <begin position="21"/>
        <end position="332"/>
    </location>
</feature>
<evidence type="ECO:0000256" key="2">
    <source>
        <dbReference type="SAM" id="SignalP"/>
    </source>
</evidence>
<dbReference type="Proteomes" id="UP001589832">
    <property type="component" value="Unassembled WGS sequence"/>
</dbReference>